<evidence type="ECO:0000256" key="1">
    <source>
        <dbReference type="ARBA" id="ARBA00004651"/>
    </source>
</evidence>
<dbReference type="Proteomes" id="UP001206692">
    <property type="component" value="Unassembled WGS sequence"/>
</dbReference>
<sequence length="245" mass="27489">MLPDRIHETHLKIALFLALLIIFGGIHLLIPDFYATVWDLSMSGNLHGTIDYLRSFRGWAVFISMIINIVINVVGFLPSIFISTANGVVFGVVGGTVVSWIAETIGVIISFFFMRVLFRNKAQKIIETSKMLSKIDHYTTWQAMAIARAVPYSPNGLITALGAVSHISYRDYIIGCLIGKLPSVAIEVLVGHDLVMMEGHSQRLAVVLFAMAIVYGGLWYWKRRQDAQKVLHKIEEDIKEKDDRP</sequence>
<feature type="transmembrane region" description="Helical" evidence="6">
    <location>
        <begin position="204"/>
        <end position="221"/>
    </location>
</feature>
<keyword evidence="3 6" id="KW-0812">Transmembrane</keyword>
<dbReference type="RefSeq" id="WP_062412255.1">
    <property type="nucleotide sequence ID" value="NZ_JAJCIO010000029.1"/>
</dbReference>
<keyword evidence="5 6" id="KW-0472">Membrane</keyword>
<dbReference type="InterPro" id="IPR015414">
    <property type="entry name" value="TMEM64"/>
</dbReference>
<proteinExistence type="inferred from homology"/>
<dbReference type="EMBL" id="JANGEW010000027">
    <property type="protein sequence ID" value="MCQ5343518.1"/>
    <property type="molecule type" value="Genomic_DNA"/>
</dbReference>
<evidence type="ECO:0000256" key="2">
    <source>
        <dbReference type="ARBA" id="ARBA00022475"/>
    </source>
</evidence>
<dbReference type="PANTHER" id="PTHR12677">
    <property type="entry name" value="GOLGI APPARATUS MEMBRANE PROTEIN TVP38-RELATED"/>
    <property type="match status" value="1"/>
</dbReference>
<gene>
    <name evidence="8" type="ORF">NE675_10865</name>
</gene>
<evidence type="ECO:0000256" key="6">
    <source>
        <dbReference type="RuleBase" id="RU366058"/>
    </source>
</evidence>
<feature type="transmembrane region" description="Helical" evidence="6">
    <location>
        <begin position="13"/>
        <end position="38"/>
    </location>
</feature>
<feature type="transmembrane region" description="Helical" evidence="6">
    <location>
        <begin position="59"/>
        <end position="82"/>
    </location>
</feature>
<accession>A0ABT1SV57</accession>
<dbReference type="InterPro" id="IPR032816">
    <property type="entry name" value="VTT_dom"/>
</dbReference>
<keyword evidence="9" id="KW-1185">Reference proteome</keyword>
<comment type="caution">
    <text evidence="8">The sequence shown here is derived from an EMBL/GenBank/DDBJ whole genome shotgun (WGS) entry which is preliminary data.</text>
</comment>
<keyword evidence="4 6" id="KW-1133">Transmembrane helix</keyword>
<comment type="subcellular location">
    <subcellularLocation>
        <location evidence="1 6">Cell membrane</location>
        <topology evidence="1 6">Multi-pass membrane protein</topology>
    </subcellularLocation>
</comment>
<evidence type="ECO:0000313" key="8">
    <source>
        <dbReference type="EMBL" id="MCQ5343518.1"/>
    </source>
</evidence>
<feature type="domain" description="VTT" evidence="7">
    <location>
        <begin position="77"/>
        <end position="192"/>
    </location>
</feature>
<keyword evidence="2 6" id="KW-1003">Cell membrane</keyword>
<evidence type="ECO:0000313" key="9">
    <source>
        <dbReference type="Proteomes" id="UP001206692"/>
    </source>
</evidence>
<feature type="transmembrane region" description="Helical" evidence="6">
    <location>
        <begin position="88"/>
        <end position="114"/>
    </location>
</feature>
<name>A0ABT1SV57_9FIRM</name>
<evidence type="ECO:0000256" key="5">
    <source>
        <dbReference type="ARBA" id="ARBA00023136"/>
    </source>
</evidence>
<organism evidence="8 9">
    <name type="scientific">Megasphaera massiliensis</name>
    <dbReference type="NCBI Taxonomy" id="1232428"/>
    <lineage>
        <taxon>Bacteria</taxon>
        <taxon>Bacillati</taxon>
        <taxon>Bacillota</taxon>
        <taxon>Negativicutes</taxon>
        <taxon>Veillonellales</taxon>
        <taxon>Veillonellaceae</taxon>
        <taxon>Megasphaera</taxon>
    </lineage>
</organism>
<comment type="similarity">
    <text evidence="6">Belongs to the TVP38/TMEM64 family.</text>
</comment>
<comment type="caution">
    <text evidence="6">Lacks conserved residue(s) required for the propagation of feature annotation.</text>
</comment>
<protein>
    <recommendedName>
        <fullName evidence="6">TVP38/TMEM64 family membrane protein</fullName>
    </recommendedName>
</protein>
<dbReference type="PANTHER" id="PTHR12677:SF59">
    <property type="entry name" value="GOLGI APPARATUS MEMBRANE PROTEIN TVP38-RELATED"/>
    <property type="match status" value="1"/>
</dbReference>
<dbReference type="Pfam" id="PF09335">
    <property type="entry name" value="VTT_dom"/>
    <property type="match status" value="1"/>
</dbReference>
<evidence type="ECO:0000256" key="3">
    <source>
        <dbReference type="ARBA" id="ARBA00022692"/>
    </source>
</evidence>
<evidence type="ECO:0000259" key="7">
    <source>
        <dbReference type="Pfam" id="PF09335"/>
    </source>
</evidence>
<reference evidence="8 9" key="1">
    <citation type="submission" date="2022-06" db="EMBL/GenBank/DDBJ databases">
        <title>Isolation of gut microbiota from human fecal samples.</title>
        <authorList>
            <person name="Pamer E.G."/>
            <person name="Barat B."/>
            <person name="Waligurski E."/>
            <person name="Medina S."/>
            <person name="Paddock L."/>
            <person name="Mostad J."/>
        </authorList>
    </citation>
    <scope>NUCLEOTIDE SEQUENCE [LARGE SCALE GENOMIC DNA]</scope>
    <source>
        <strain evidence="8 9">DFI.1.1</strain>
    </source>
</reference>
<evidence type="ECO:0000256" key="4">
    <source>
        <dbReference type="ARBA" id="ARBA00022989"/>
    </source>
</evidence>